<evidence type="ECO:0000313" key="3">
    <source>
        <dbReference type="EMBL" id="TFD76521.1"/>
    </source>
</evidence>
<gene>
    <name evidence="3" type="ORF">E3T53_13665</name>
</gene>
<feature type="compositionally biased region" description="Pro residues" evidence="1">
    <location>
        <begin position="84"/>
        <end position="99"/>
    </location>
</feature>
<evidence type="ECO:0008006" key="5">
    <source>
        <dbReference type="Google" id="ProtNLM"/>
    </source>
</evidence>
<organism evidence="3 4">
    <name type="scientific">Cryobacterium psychrophilum</name>
    <dbReference type="NCBI Taxonomy" id="41988"/>
    <lineage>
        <taxon>Bacteria</taxon>
        <taxon>Bacillati</taxon>
        <taxon>Actinomycetota</taxon>
        <taxon>Actinomycetes</taxon>
        <taxon>Micrococcales</taxon>
        <taxon>Microbacteriaceae</taxon>
        <taxon>Cryobacterium</taxon>
    </lineage>
</organism>
<reference evidence="3 4" key="1">
    <citation type="submission" date="2019-03" db="EMBL/GenBank/DDBJ databases">
        <title>Genomics of glacier-inhabiting Cryobacterium strains.</title>
        <authorList>
            <person name="Liu Q."/>
            <person name="Xin Y.-H."/>
        </authorList>
    </citation>
    <scope>NUCLEOTIDE SEQUENCE [LARGE SCALE GENOMIC DNA]</scope>
    <source>
        <strain evidence="3 4">CGMCC 1.4292</strain>
    </source>
</reference>
<keyword evidence="2" id="KW-0472">Membrane</keyword>
<protein>
    <recommendedName>
        <fullName evidence="5">DUF4352 domain-containing protein</fullName>
    </recommendedName>
</protein>
<evidence type="ECO:0000256" key="1">
    <source>
        <dbReference type="SAM" id="MobiDB-lite"/>
    </source>
</evidence>
<comment type="caution">
    <text evidence="3">The sequence shown here is derived from an EMBL/GenBank/DDBJ whole genome shotgun (WGS) entry which is preliminary data.</text>
</comment>
<feature type="region of interest" description="Disordered" evidence="1">
    <location>
        <begin position="43"/>
        <end position="109"/>
    </location>
</feature>
<evidence type="ECO:0000256" key="2">
    <source>
        <dbReference type="SAM" id="Phobius"/>
    </source>
</evidence>
<proteinExistence type="predicted"/>
<dbReference type="EMBL" id="SOHQ01000037">
    <property type="protein sequence ID" value="TFD76521.1"/>
    <property type="molecule type" value="Genomic_DNA"/>
</dbReference>
<dbReference type="Proteomes" id="UP000298218">
    <property type="component" value="Unassembled WGS sequence"/>
</dbReference>
<feature type="transmembrane region" description="Helical" evidence="2">
    <location>
        <begin position="17"/>
        <end position="37"/>
    </location>
</feature>
<accession>A0A4Y8KN14</accession>
<name>A0A4Y8KN14_9MICO</name>
<keyword evidence="4" id="KW-1185">Reference proteome</keyword>
<keyword evidence="2" id="KW-0812">Transmembrane</keyword>
<dbReference type="RefSeq" id="WP_134172826.1">
    <property type="nucleotide sequence ID" value="NZ_SODI01000001.1"/>
</dbReference>
<feature type="compositionally biased region" description="Low complexity" evidence="1">
    <location>
        <begin position="60"/>
        <end position="83"/>
    </location>
</feature>
<keyword evidence="2" id="KW-1133">Transmembrane helix</keyword>
<evidence type="ECO:0000313" key="4">
    <source>
        <dbReference type="Proteomes" id="UP000298218"/>
    </source>
</evidence>
<dbReference type="AlphaFoldDB" id="A0A4Y8KN14"/>
<sequence length="239" mass="23850">MTVQPPAPSRVRWVTRLGWIAVASAVIVLIVLTTAVVRANTAAQESLRPAASATPTPGRASPAATSGATPSASPEAPNTATPVAPDPETAPPVTAPPTVPGDAAPPVEQAPVSLTDSAAAVTEVVFSLGALKAVDGVAQGPGEVGGPAVRFTLTVRNDTAATVSLAATIVNFYAGADQAPAGQVFQPGGVPLPREVKPGQTATGTFVFVVPQSDRDQVKITVDYSVGVPLVVFQGAAPA</sequence>
<dbReference type="OrthoDB" id="3831250at2"/>